<evidence type="ECO:0000256" key="4">
    <source>
        <dbReference type="SAM" id="MobiDB-lite"/>
    </source>
</evidence>
<dbReference type="PROSITE" id="PS51151">
    <property type="entry name" value="NAC_AB"/>
    <property type="match status" value="1"/>
</dbReference>
<dbReference type="EMBL" id="JANBTX010000080">
    <property type="protein sequence ID" value="KAJ2687196.1"/>
    <property type="molecule type" value="Genomic_DNA"/>
</dbReference>
<comment type="similarity">
    <text evidence="1">Belongs to the NAC-alpha family.</text>
</comment>
<dbReference type="InterPro" id="IPR044034">
    <property type="entry name" value="NAC-like_UBA"/>
</dbReference>
<dbReference type="Pfam" id="PF01849">
    <property type="entry name" value="NAC"/>
    <property type="match status" value="1"/>
</dbReference>
<gene>
    <name evidence="6" type="ORF">IWW39_003117</name>
</gene>
<dbReference type="InterPro" id="IPR038187">
    <property type="entry name" value="NAC_A/B_dom_sf"/>
</dbReference>
<evidence type="ECO:0000256" key="3">
    <source>
        <dbReference type="ARBA" id="ARBA00030300"/>
    </source>
</evidence>
<dbReference type="AlphaFoldDB" id="A0A9W8GEL5"/>
<evidence type="ECO:0000256" key="1">
    <source>
        <dbReference type="ARBA" id="ARBA00009882"/>
    </source>
</evidence>
<dbReference type="Proteomes" id="UP001151516">
    <property type="component" value="Unassembled WGS sequence"/>
</dbReference>
<dbReference type="Pfam" id="PF19026">
    <property type="entry name" value="UBA_HYPK"/>
    <property type="match status" value="1"/>
</dbReference>
<organism evidence="6 7">
    <name type="scientific">Coemansia spiralis</name>
    <dbReference type="NCBI Taxonomy" id="417178"/>
    <lineage>
        <taxon>Eukaryota</taxon>
        <taxon>Fungi</taxon>
        <taxon>Fungi incertae sedis</taxon>
        <taxon>Zoopagomycota</taxon>
        <taxon>Kickxellomycotina</taxon>
        <taxon>Kickxellomycetes</taxon>
        <taxon>Kickxellales</taxon>
        <taxon>Kickxellaceae</taxon>
        <taxon>Coemansia</taxon>
    </lineage>
</organism>
<dbReference type="OrthoDB" id="3169036at2759"/>
<evidence type="ECO:0000256" key="2">
    <source>
        <dbReference type="ARBA" id="ARBA00014437"/>
    </source>
</evidence>
<protein>
    <recommendedName>
        <fullName evidence="2">Nascent polypeptide-associated complex subunit alpha</fullName>
    </recommendedName>
    <alternativeName>
        <fullName evidence="3">Alpha-NAC</fullName>
    </alternativeName>
</protein>
<name>A0A9W8GEL5_9FUNG</name>
<sequence>MAAENKFAGEDVAEDTGAAQAASPVAVEKLQSAAERKARKAMQKKGLEQVAGINSVTIIRKNAPMFSFQSPDVYRNATSDTWIVFGEPRIENLGKMMRPRAQQSAKAAAAAAPAPAAIPEPVVADPATFIDDEAVAATANEDSVDESGLESKDIELVMAQAGCTRAKAVAALKHNANDLISAIMELTG</sequence>
<dbReference type="Gene3D" id="1.10.8.10">
    <property type="entry name" value="DNA helicase RuvA subunit, C-terminal domain"/>
    <property type="match status" value="1"/>
</dbReference>
<feature type="domain" description="NAC-A/B" evidence="5">
    <location>
        <begin position="32"/>
        <end position="97"/>
    </location>
</feature>
<evidence type="ECO:0000259" key="5">
    <source>
        <dbReference type="PROSITE" id="PS51151"/>
    </source>
</evidence>
<evidence type="ECO:0000313" key="6">
    <source>
        <dbReference type="EMBL" id="KAJ2687196.1"/>
    </source>
</evidence>
<accession>A0A9W8GEL5</accession>
<comment type="caution">
    <text evidence="6">The sequence shown here is derived from an EMBL/GenBank/DDBJ whole genome shotgun (WGS) entry which is preliminary data.</text>
</comment>
<dbReference type="GO" id="GO:0005854">
    <property type="term" value="C:nascent polypeptide-associated complex"/>
    <property type="evidence" value="ECO:0007669"/>
    <property type="project" value="InterPro"/>
</dbReference>
<feature type="region of interest" description="Disordered" evidence="4">
    <location>
        <begin position="1"/>
        <end position="24"/>
    </location>
</feature>
<dbReference type="CDD" id="cd22054">
    <property type="entry name" value="NAC_NACA"/>
    <property type="match status" value="1"/>
</dbReference>
<dbReference type="InterPro" id="IPR002715">
    <property type="entry name" value="Nas_poly-pep-assoc_cplx_dom"/>
</dbReference>
<evidence type="ECO:0000313" key="7">
    <source>
        <dbReference type="Proteomes" id="UP001151516"/>
    </source>
</evidence>
<reference evidence="6" key="1">
    <citation type="submission" date="2022-07" db="EMBL/GenBank/DDBJ databases">
        <title>Phylogenomic reconstructions and comparative analyses of Kickxellomycotina fungi.</title>
        <authorList>
            <person name="Reynolds N.K."/>
            <person name="Stajich J.E."/>
            <person name="Barry K."/>
            <person name="Grigoriev I.V."/>
            <person name="Crous P."/>
            <person name="Smith M.E."/>
        </authorList>
    </citation>
    <scope>NUCLEOTIDE SEQUENCE</scope>
    <source>
        <strain evidence="6">CBS 109367</strain>
    </source>
</reference>
<dbReference type="InterPro" id="IPR016641">
    <property type="entry name" value="EGD2/NACA0like"/>
</dbReference>
<dbReference type="Gene3D" id="2.20.70.30">
    <property type="entry name" value="Nascent polypeptide-associated complex domain"/>
    <property type="match status" value="1"/>
</dbReference>
<dbReference type="SMART" id="SM01407">
    <property type="entry name" value="NAC"/>
    <property type="match status" value="1"/>
</dbReference>
<dbReference type="PANTHER" id="PTHR21713">
    <property type="entry name" value="NASCENT POLYPEPTIDE ASSOCIATED COMPLEX ALPHA SUBUNIT-RELATED"/>
    <property type="match status" value="1"/>
</dbReference>
<dbReference type="PIRSF" id="PIRSF015901">
    <property type="entry name" value="NAC_alpha"/>
    <property type="match status" value="1"/>
</dbReference>
<keyword evidence="7" id="KW-1185">Reference proteome</keyword>
<proteinExistence type="inferred from homology"/>